<reference evidence="9 10" key="1">
    <citation type="submission" date="2016-10" db="EMBL/GenBank/DDBJ databases">
        <authorList>
            <person name="de Groot N.N."/>
        </authorList>
    </citation>
    <scope>NUCLEOTIDE SEQUENCE [LARGE SCALE GENOMIC DNA]</scope>
    <source>
        <strain evidence="9 10">CGMCC 1.5012</strain>
    </source>
</reference>
<comment type="similarity">
    <text evidence="1 5 6">Belongs to the glutamine synthetase family.</text>
</comment>
<organism evidence="9 10">
    <name type="scientific">Acetanaerobacterium elongatum</name>
    <dbReference type="NCBI Taxonomy" id="258515"/>
    <lineage>
        <taxon>Bacteria</taxon>
        <taxon>Bacillati</taxon>
        <taxon>Bacillota</taxon>
        <taxon>Clostridia</taxon>
        <taxon>Eubacteriales</taxon>
        <taxon>Oscillospiraceae</taxon>
        <taxon>Acetanaerobacterium</taxon>
    </lineage>
</organism>
<dbReference type="InterPro" id="IPR008147">
    <property type="entry name" value="Gln_synt_N"/>
</dbReference>
<dbReference type="PROSITE" id="PS51986">
    <property type="entry name" value="GS_BETA_GRASP"/>
    <property type="match status" value="1"/>
</dbReference>
<keyword evidence="3" id="KW-0547">Nucleotide-binding</keyword>
<evidence type="ECO:0000256" key="3">
    <source>
        <dbReference type="ARBA" id="ARBA00022741"/>
    </source>
</evidence>
<gene>
    <name evidence="9" type="ORF">SAMN05192585_10952</name>
</gene>
<dbReference type="InterPro" id="IPR008146">
    <property type="entry name" value="Gln_synth_cat_dom"/>
</dbReference>
<dbReference type="InterPro" id="IPR036651">
    <property type="entry name" value="Gln_synt_N_sf"/>
</dbReference>
<evidence type="ECO:0000313" key="10">
    <source>
        <dbReference type="Proteomes" id="UP000199182"/>
    </source>
</evidence>
<evidence type="ECO:0000256" key="2">
    <source>
        <dbReference type="ARBA" id="ARBA00022598"/>
    </source>
</evidence>
<dbReference type="PANTHER" id="PTHR43785:SF12">
    <property type="entry name" value="TYPE-1 GLUTAMINE SYNTHETASE 2"/>
    <property type="match status" value="1"/>
</dbReference>
<dbReference type="EMBL" id="FNID01000009">
    <property type="protein sequence ID" value="SDN00543.1"/>
    <property type="molecule type" value="Genomic_DNA"/>
</dbReference>
<dbReference type="PROSITE" id="PS51987">
    <property type="entry name" value="GS_CATALYTIC"/>
    <property type="match status" value="1"/>
</dbReference>
<feature type="domain" description="GS beta-grasp" evidence="7">
    <location>
        <begin position="15"/>
        <end position="100"/>
    </location>
</feature>
<dbReference type="Gene3D" id="3.30.590.10">
    <property type="entry name" value="Glutamine synthetase/guanido kinase, catalytic domain"/>
    <property type="match status" value="1"/>
</dbReference>
<dbReference type="GO" id="GO:0006542">
    <property type="term" value="P:glutamine biosynthetic process"/>
    <property type="evidence" value="ECO:0007669"/>
    <property type="project" value="InterPro"/>
</dbReference>
<keyword evidence="10" id="KW-1185">Reference proteome</keyword>
<dbReference type="InterPro" id="IPR014746">
    <property type="entry name" value="Gln_synth/guanido_kin_cat_dom"/>
</dbReference>
<sequence>MDYTATEVLQFVRENDVKFIRLAFCDVFGTLKNMSIMSDELSRAFEQGIFFDASAVNGFTYVEESELCLFPDPSTLSVLPWRPQQGRVVRLFCDIKHQDGSPFEGDGRYILRNAIQKAEEMGYTCRIGSDCEFYLFEADDDGRPTKTPHDSARYFDVAPLDKGENVRRDICLTLEEMDIKPESSHHEMGPGQNEIDFKSGAALRAADNFATFKSVVKTMAARNGLFASFMPKPIHDECGSGLHIKISLYKSGFNIFHSEQGEMSTEGKSFIAGLLKYARETTIFLNPLTNSYARLCSPEGLKYVGWSSSSLSQILRVPGSTSHTPFVELRSSDPSCNPYIAFALALRAGLSGIEKNLPLADTLHYIPSQANVKVPENKLSILPESLFEAIVEAQNSSFLSTVLPAKTIDNFLMAKRREWEKFSAHTDKDGIERDMYFNTI</sequence>
<accession>A0A1G9XWC8</accession>
<feature type="domain" description="GS catalytic" evidence="8">
    <location>
        <begin position="107"/>
        <end position="440"/>
    </location>
</feature>
<dbReference type="PANTHER" id="PTHR43785">
    <property type="entry name" value="GAMMA-GLUTAMYLPUTRESCINE SYNTHETASE"/>
    <property type="match status" value="1"/>
</dbReference>
<evidence type="ECO:0000259" key="8">
    <source>
        <dbReference type="PROSITE" id="PS51987"/>
    </source>
</evidence>
<keyword evidence="4" id="KW-0067">ATP-binding</keyword>
<keyword evidence="2" id="KW-0436">Ligase</keyword>
<evidence type="ECO:0000256" key="6">
    <source>
        <dbReference type="RuleBase" id="RU000384"/>
    </source>
</evidence>
<protein>
    <submittedName>
        <fullName evidence="9">L-glutamine synthetase</fullName>
    </submittedName>
</protein>
<dbReference type="SMART" id="SM01230">
    <property type="entry name" value="Gln-synt_C"/>
    <property type="match status" value="1"/>
</dbReference>
<dbReference type="Gene3D" id="3.10.20.70">
    <property type="entry name" value="Glutamine synthetase, N-terminal domain"/>
    <property type="match status" value="1"/>
</dbReference>
<dbReference type="SUPFAM" id="SSF54368">
    <property type="entry name" value="Glutamine synthetase, N-terminal domain"/>
    <property type="match status" value="1"/>
</dbReference>
<evidence type="ECO:0000259" key="7">
    <source>
        <dbReference type="PROSITE" id="PS51986"/>
    </source>
</evidence>
<dbReference type="STRING" id="258515.SAMN05192585_10952"/>
<evidence type="ECO:0000256" key="1">
    <source>
        <dbReference type="ARBA" id="ARBA00009897"/>
    </source>
</evidence>
<dbReference type="SUPFAM" id="SSF55931">
    <property type="entry name" value="Glutamine synthetase/guanido kinase"/>
    <property type="match status" value="1"/>
</dbReference>
<dbReference type="GO" id="GO:0005524">
    <property type="term" value="F:ATP binding"/>
    <property type="evidence" value="ECO:0007669"/>
    <property type="project" value="UniProtKB-KW"/>
</dbReference>
<evidence type="ECO:0000313" key="9">
    <source>
        <dbReference type="EMBL" id="SDN00543.1"/>
    </source>
</evidence>
<name>A0A1G9XWC8_9FIRM</name>
<evidence type="ECO:0000256" key="4">
    <source>
        <dbReference type="ARBA" id="ARBA00022840"/>
    </source>
</evidence>
<dbReference type="OrthoDB" id="9807095at2"/>
<dbReference type="GO" id="GO:0004356">
    <property type="term" value="F:glutamine synthetase activity"/>
    <property type="evidence" value="ECO:0007669"/>
    <property type="project" value="InterPro"/>
</dbReference>
<dbReference type="RefSeq" id="WP_092638945.1">
    <property type="nucleotide sequence ID" value="NZ_FNID01000009.1"/>
</dbReference>
<dbReference type="Pfam" id="PF03951">
    <property type="entry name" value="Gln-synt_N"/>
    <property type="match status" value="1"/>
</dbReference>
<dbReference type="AlphaFoldDB" id="A0A1G9XWC8"/>
<dbReference type="Pfam" id="PF00120">
    <property type="entry name" value="Gln-synt_C"/>
    <property type="match status" value="1"/>
</dbReference>
<evidence type="ECO:0000256" key="5">
    <source>
        <dbReference type="PROSITE-ProRule" id="PRU01330"/>
    </source>
</evidence>
<proteinExistence type="inferred from homology"/>
<dbReference type="Proteomes" id="UP000199182">
    <property type="component" value="Unassembled WGS sequence"/>
</dbReference>